<dbReference type="AlphaFoldDB" id="A0A9P6CJJ6"/>
<dbReference type="Proteomes" id="UP000807353">
    <property type="component" value="Unassembled WGS sequence"/>
</dbReference>
<gene>
    <name evidence="1" type="ORF">BDZ94DRAFT_1260187</name>
</gene>
<sequence>MEAFGSSIATFPMLKTLILRGYPPLDPSQSPAWKILRSMPRLHRLEILYRLRVKGANAHRYILMANDASPAPGEVFLFPSQLEMLTIANPSLNDHVFQRLPLSLKYLFLDFVPDWENMLSSKDSLAYHRPAVMKAFLSMMYKCHDPSGVTNIEELHIKMGWCATPSILNCISLLFPNLKFLELQGLRYVDRGTEPASNLESCALGLARLRGLRTLMLAMELQEDPYEYTIVGGPRNVGSINQSAQVWADTLALQLPTLQSLALETRPHTGRGLGPRMIIGRPSWTWFSRRKIDPSPNVMNRVDVSDGGPTG</sequence>
<dbReference type="OrthoDB" id="3035215at2759"/>
<reference evidence="1" key="1">
    <citation type="submission" date="2020-11" db="EMBL/GenBank/DDBJ databases">
        <authorList>
            <consortium name="DOE Joint Genome Institute"/>
            <person name="Ahrendt S."/>
            <person name="Riley R."/>
            <person name="Andreopoulos W."/>
            <person name="Labutti K."/>
            <person name="Pangilinan J."/>
            <person name="Ruiz-Duenas F.J."/>
            <person name="Barrasa J.M."/>
            <person name="Sanchez-Garcia M."/>
            <person name="Camarero S."/>
            <person name="Miyauchi S."/>
            <person name="Serrano A."/>
            <person name="Linde D."/>
            <person name="Babiker R."/>
            <person name="Drula E."/>
            <person name="Ayuso-Fernandez I."/>
            <person name="Pacheco R."/>
            <person name="Padilla G."/>
            <person name="Ferreira P."/>
            <person name="Barriuso J."/>
            <person name="Kellner H."/>
            <person name="Castanera R."/>
            <person name="Alfaro M."/>
            <person name="Ramirez L."/>
            <person name="Pisabarro A.G."/>
            <person name="Kuo A."/>
            <person name="Tritt A."/>
            <person name="Lipzen A."/>
            <person name="He G."/>
            <person name="Yan M."/>
            <person name="Ng V."/>
            <person name="Cullen D."/>
            <person name="Martin F."/>
            <person name="Rosso M.-N."/>
            <person name="Henrissat B."/>
            <person name="Hibbett D."/>
            <person name="Martinez A.T."/>
            <person name="Grigoriev I.V."/>
        </authorList>
    </citation>
    <scope>NUCLEOTIDE SEQUENCE</scope>
    <source>
        <strain evidence="1">CBS 247.69</strain>
    </source>
</reference>
<comment type="caution">
    <text evidence="1">The sequence shown here is derived from an EMBL/GenBank/DDBJ whole genome shotgun (WGS) entry which is preliminary data.</text>
</comment>
<protein>
    <submittedName>
        <fullName evidence="1">Uncharacterized protein</fullName>
    </submittedName>
</protein>
<organism evidence="1 2">
    <name type="scientific">Collybia nuda</name>
    <dbReference type="NCBI Taxonomy" id="64659"/>
    <lineage>
        <taxon>Eukaryota</taxon>
        <taxon>Fungi</taxon>
        <taxon>Dikarya</taxon>
        <taxon>Basidiomycota</taxon>
        <taxon>Agaricomycotina</taxon>
        <taxon>Agaricomycetes</taxon>
        <taxon>Agaricomycetidae</taxon>
        <taxon>Agaricales</taxon>
        <taxon>Tricholomatineae</taxon>
        <taxon>Clitocybaceae</taxon>
        <taxon>Collybia</taxon>
    </lineage>
</organism>
<evidence type="ECO:0000313" key="1">
    <source>
        <dbReference type="EMBL" id="KAF9462924.1"/>
    </source>
</evidence>
<evidence type="ECO:0000313" key="2">
    <source>
        <dbReference type="Proteomes" id="UP000807353"/>
    </source>
</evidence>
<accession>A0A9P6CJJ6</accession>
<keyword evidence="2" id="KW-1185">Reference proteome</keyword>
<dbReference type="EMBL" id="MU150267">
    <property type="protein sequence ID" value="KAF9462924.1"/>
    <property type="molecule type" value="Genomic_DNA"/>
</dbReference>
<proteinExistence type="predicted"/>
<dbReference type="SUPFAM" id="SSF52047">
    <property type="entry name" value="RNI-like"/>
    <property type="match status" value="1"/>
</dbReference>
<name>A0A9P6CJJ6_9AGAR</name>